<evidence type="ECO:0000256" key="7">
    <source>
        <dbReference type="SAM" id="MobiDB-lite"/>
    </source>
</evidence>
<keyword evidence="10" id="KW-1185">Reference proteome</keyword>
<feature type="region of interest" description="Disordered" evidence="7">
    <location>
        <begin position="238"/>
        <end position="317"/>
    </location>
</feature>
<dbReference type="CDD" id="cd00266">
    <property type="entry name" value="MADS_SRF_like"/>
    <property type="match status" value="1"/>
</dbReference>
<dbReference type="GO" id="GO:0005634">
    <property type="term" value="C:nucleus"/>
    <property type="evidence" value="ECO:0007669"/>
    <property type="project" value="UniProtKB-SubCell"/>
</dbReference>
<dbReference type="PROSITE" id="PS50066">
    <property type="entry name" value="MADS_BOX_2"/>
    <property type="match status" value="1"/>
</dbReference>
<dbReference type="Gene3D" id="3.40.1810.10">
    <property type="entry name" value="Transcription factor, MADS-box"/>
    <property type="match status" value="1"/>
</dbReference>
<keyword evidence="3" id="KW-0238">DNA-binding</keyword>
<evidence type="ECO:0000256" key="4">
    <source>
        <dbReference type="ARBA" id="ARBA00023163"/>
    </source>
</evidence>
<keyword evidence="4" id="KW-0804">Transcription</keyword>
<dbReference type="PRINTS" id="PR00404">
    <property type="entry name" value="MADSDOMAIN"/>
</dbReference>
<name>A0AAD4NER3_9BILA</name>
<dbReference type="InterPro" id="IPR036879">
    <property type="entry name" value="TF_MADSbox_sf"/>
</dbReference>
<dbReference type="FunFam" id="3.40.1810.10:FF:000002">
    <property type="entry name" value="Serum response factor b"/>
    <property type="match status" value="1"/>
</dbReference>
<feature type="region of interest" description="Disordered" evidence="7">
    <location>
        <begin position="1"/>
        <end position="28"/>
    </location>
</feature>
<gene>
    <name evidence="9" type="ORF">DdX_04005</name>
</gene>
<dbReference type="EMBL" id="JAKKPZ010000003">
    <property type="protein sequence ID" value="KAI1723828.1"/>
    <property type="molecule type" value="Genomic_DNA"/>
</dbReference>
<protein>
    <recommendedName>
        <fullName evidence="6">Serum response factor homolog</fullName>
    </recommendedName>
</protein>
<dbReference type="GO" id="GO:0046983">
    <property type="term" value="F:protein dimerization activity"/>
    <property type="evidence" value="ECO:0007669"/>
    <property type="project" value="InterPro"/>
</dbReference>
<evidence type="ECO:0000313" key="9">
    <source>
        <dbReference type="EMBL" id="KAI1723828.1"/>
    </source>
</evidence>
<feature type="domain" description="MADS-box" evidence="8">
    <location>
        <begin position="139"/>
        <end position="199"/>
    </location>
</feature>
<dbReference type="Proteomes" id="UP001201812">
    <property type="component" value="Unassembled WGS sequence"/>
</dbReference>
<accession>A0AAD4NER3</accession>
<proteinExistence type="predicted"/>
<evidence type="ECO:0000256" key="6">
    <source>
        <dbReference type="ARBA" id="ARBA00069746"/>
    </source>
</evidence>
<evidence type="ECO:0000256" key="1">
    <source>
        <dbReference type="ARBA" id="ARBA00004123"/>
    </source>
</evidence>
<comment type="caution">
    <text evidence="9">The sequence shown here is derived from an EMBL/GenBank/DDBJ whole genome shotgun (WGS) entry which is preliminary data.</text>
</comment>
<dbReference type="AlphaFoldDB" id="A0AAD4NER3"/>
<dbReference type="GO" id="GO:0045944">
    <property type="term" value="P:positive regulation of transcription by RNA polymerase II"/>
    <property type="evidence" value="ECO:0007669"/>
    <property type="project" value="InterPro"/>
</dbReference>
<evidence type="ECO:0000256" key="5">
    <source>
        <dbReference type="ARBA" id="ARBA00023242"/>
    </source>
</evidence>
<dbReference type="PROSITE" id="PS00350">
    <property type="entry name" value="MADS_BOX_1"/>
    <property type="match status" value="1"/>
</dbReference>
<dbReference type="InterPro" id="IPR002100">
    <property type="entry name" value="TF_MADSbox"/>
</dbReference>
<feature type="compositionally biased region" description="Polar residues" evidence="7">
    <location>
        <begin position="243"/>
        <end position="254"/>
    </location>
</feature>
<evidence type="ECO:0000256" key="2">
    <source>
        <dbReference type="ARBA" id="ARBA00023015"/>
    </source>
</evidence>
<dbReference type="SMART" id="SM00432">
    <property type="entry name" value="MADS"/>
    <property type="match status" value="1"/>
</dbReference>
<feature type="compositionally biased region" description="Low complexity" evidence="7">
    <location>
        <begin position="395"/>
        <end position="404"/>
    </location>
</feature>
<dbReference type="InterPro" id="IPR033897">
    <property type="entry name" value="SRF-like_MADS-box"/>
</dbReference>
<sequence>MPRSVGVTPTKYRACSSASPPPSNNADSSILKLNFIKSEDDPSFENEETPEQFISNLQNAQLLEACSTQSDSAGPLSSMLMAKSLSPMLNGMRELTECSESTSKESTPQPMNPSQSNMLFSNGKSPPSNNLLPNGKKTKGRVKIKMEYIGNKLRRYTTFSKRKTGIMKKAHELSTLTGTQVMLLVASETGHVYAFATSKLKPMIASDQGKGLIQACLSTPDENFPDMGAVKTEFTFDAPQLPPQSLNCPPSGTNPRKRKIPQGQTLADGNDLIFEENGSKQTKRIRQDSDTVNSKLGQKKATFTHNSSGKQQESDLQRTLKEALKAAANQRQRQTGKKGSHQNHQQNALFSNGMLGSGSSGVAGQQFNPMGILPLMLQGIAAACGPSCSNPGLNSTPTPTSISTNHQPQKRNTANAFSSSSTSNSSSSKILYQMPQGVVYAPSNTDTSPG</sequence>
<feature type="region of interest" description="Disordered" evidence="7">
    <location>
        <begin position="394"/>
        <end position="450"/>
    </location>
</feature>
<keyword evidence="2" id="KW-0805">Transcription regulation</keyword>
<dbReference type="SUPFAM" id="SSF55455">
    <property type="entry name" value="SRF-like"/>
    <property type="match status" value="1"/>
</dbReference>
<evidence type="ECO:0000313" key="10">
    <source>
        <dbReference type="Proteomes" id="UP001201812"/>
    </source>
</evidence>
<dbReference type="GO" id="GO:0000987">
    <property type="term" value="F:cis-regulatory region sequence-specific DNA binding"/>
    <property type="evidence" value="ECO:0007669"/>
    <property type="project" value="InterPro"/>
</dbReference>
<organism evidence="9 10">
    <name type="scientific">Ditylenchus destructor</name>
    <dbReference type="NCBI Taxonomy" id="166010"/>
    <lineage>
        <taxon>Eukaryota</taxon>
        <taxon>Metazoa</taxon>
        <taxon>Ecdysozoa</taxon>
        <taxon>Nematoda</taxon>
        <taxon>Chromadorea</taxon>
        <taxon>Rhabditida</taxon>
        <taxon>Tylenchina</taxon>
        <taxon>Tylenchomorpha</taxon>
        <taxon>Sphaerularioidea</taxon>
        <taxon>Anguinidae</taxon>
        <taxon>Anguininae</taxon>
        <taxon>Ditylenchus</taxon>
    </lineage>
</organism>
<evidence type="ECO:0000256" key="3">
    <source>
        <dbReference type="ARBA" id="ARBA00023125"/>
    </source>
</evidence>
<keyword evidence="5" id="KW-0539">Nucleus</keyword>
<feature type="compositionally biased region" description="Polar residues" evidence="7">
    <location>
        <begin position="405"/>
        <end position="417"/>
    </location>
</feature>
<dbReference type="InterPro" id="IPR050142">
    <property type="entry name" value="MADS-box/MEF2_TF"/>
</dbReference>
<dbReference type="Pfam" id="PF00319">
    <property type="entry name" value="SRF-TF"/>
    <property type="match status" value="1"/>
</dbReference>
<feature type="compositionally biased region" description="Polar residues" evidence="7">
    <location>
        <begin position="290"/>
        <end position="311"/>
    </location>
</feature>
<dbReference type="PANTHER" id="PTHR48019">
    <property type="entry name" value="SERUM RESPONSE FACTOR HOMOLOG"/>
    <property type="match status" value="1"/>
</dbReference>
<evidence type="ECO:0000259" key="8">
    <source>
        <dbReference type="PROSITE" id="PS50066"/>
    </source>
</evidence>
<feature type="compositionally biased region" description="Low complexity" evidence="7">
    <location>
        <begin position="418"/>
        <end position="428"/>
    </location>
</feature>
<dbReference type="GO" id="GO:0000981">
    <property type="term" value="F:DNA-binding transcription factor activity, RNA polymerase II-specific"/>
    <property type="evidence" value="ECO:0007669"/>
    <property type="project" value="InterPro"/>
</dbReference>
<comment type="subcellular location">
    <subcellularLocation>
        <location evidence="1">Nucleus</location>
    </subcellularLocation>
</comment>
<reference evidence="9" key="1">
    <citation type="submission" date="2022-01" db="EMBL/GenBank/DDBJ databases">
        <title>Genome Sequence Resource for Two Populations of Ditylenchus destructor, the Migratory Endoparasitic Phytonematode.</title>
        <authorList>
            <person name="Zhang H."/>
            <person name="Lin R."/>
            <person name="Xie B."/>
        </authorList>
    </citation>
    <scope>NUCLEOTIDE SEQUENCE</scope>
    <source>
        <strain evidence="9">BazhouSP</strain>
    </source>
</reference>